<dbReference type="Gene3D" id="3.30.70.250">
    <property type="entry name" value="Malonyl-CoA ACP transacylase, ACP-binding"/>
    <property type="match status" value="1"/>
</dbReference>
<feature type="region of interest" description="Disordered" evidence="5">
    <location>
        <begin position="1218"/>
        <end position="1240"/>
    </location>
</feature>
<evidence type="ECO:0000256" key="4">
    <source>
        <dbReference type="RuleBase" id="RU003694"/>
    </source>
</evidence>
<dbReference type="SUPFAM" id="SSF52151">
    <property type="entry name" value="FabD/lysophospholipase-like"/>
    <property type="match status" value="1"/>
</dbReference>
<dbReference type="PROSITE" id="PS52004">
    <property type="entry name" value="KS3_2"/>
    <property type="match status" value="1"/>
</dbReference>
<dbReference type="SMART" id="SM00825">
    <property type="entry name" value="PKS_KS"/>
    <property type="match status" value="1"/>
</dbReference>
<evidence type="ECO:0000313" key="8">
    <source>
        <dbReference type="Proteomes" id="UP001059836"/>
    </source>
</evidence>
<dbReference type="InterPro" id="IPR014031">
    <property type="entry name" value="Ketoacyl_synth_C"/>
</dbReference>
<proteinExistence type="inferred from homology"/>
<feature type="compositionally biased region" description="Low complexity" evidence="5">
    <location>
        <begin position="1218"/>
        <end position="1229"/>
    </location>
</feature>
<feature type="domain" description="Ketosynthase family 3 (KS3)" evidence="6">
    <location>
        <begin position="8"/>
        <end position="421"/>
    </location>
</feature>
<evidence type="ECO:0000256" key="1">
    <source>
        <dbReference type="ARBA" id="ARBA00022450"/>
    </source>
</evidence>
<dbReference type="InterPro" id="IPR013114">
    <property type="entry name" value="FabA_FabZ"/>
</dbReference>
<dbReference type="Pfam" id="PF16197">
    <property type="entry name" value="KAsynt_C_assoc"/>
    <property type="match status" value="1"/>
</dbReference>
<dbReference type="CDD" id="cd00833">
    <property type="entry name" value="PKS"/>
    <property type="match status" value="1"/>
</dbReference>
<name>A0ABX6IIK3_9ACTN</name>
<dbReference type="InterPro" id="IPR016039">
    <property type="entry name" value="Thiolase-like"/>
</dbReference>
<dbReference type="Pfam" id="PF00109">
    <property type="entry name" value="ketoacyl-synt"/>
    <property type="match status" value="2"/>
</dbReference>
<accession>A0ABX6IIK3</accession>
<dbReference type="InterPro" id="IPR014043">
    <property type="entry name" value="Acyl_transferase_dom"/>
</dbReference>
<evidence type="ECO:0000256" key="5">
    <source>
        <dbReference type="SAM" id="MobiDB-lite"/>
    </source>
</evidence>
<dbReference type="Gene3D" id="3.30.70.3290">
    <property type="match status" value="1"/>
</dbReference>
<dbReference type="InterPro" id="IPR018201">
    <property type="entry name" value="Ketoacyl_synth_AS"/>
</dbReference>
<dbReference type="Gene3D" id="3.10.129.10">
    <property type="entry name" value="Hotdog Thioesterase"/>
    <property type="match status" value="4"/>
</dbReference>
<evidence type="ECO:0000256" key="3">
    <source>
        <dbReference type="ARBA" id="ARBA00022679"/>
    </source>
</evidence>
<dbReference type="InterPro" id="IPR014030">
    <property type="entry name" value="Ketoacyl_synth_N"/>
</dbReference>
<dbReference type="InterPro" id="IPR029069">
    <property type="entry name" value="HotDog_dom_sf"/>
</dbReference>
<dbReference type="SUPFAM" id="SSF53901">
    <property type="entry name" value="Thiolase-like"/>
    <property type="match status" value="2"/>
</dbReference>
<dbReference type="SUPFAM" id="SSF54637">
    <property type="entry name" value="Thioesterase/thiol ester dehydrase-isomerase"/>
    <property type="match status" value="4"/>
</dbReference>
<dbReference type="Gene3D" id="3.40.47.10">
    <property type="match status" value="2"/>
</dbReference>
<keyword evidence="8" id="KW-1185">Reference proteome</keyword>
<protein>
    <submittedName>
        <fullName evidence="7">Beta keto-acyl synthase</fullName>
    </submittedName>
</protein>
<comment type="similarity">
    <text evidence="4">Belongs to the thiolase-like superfamily. Beta-ketoacyl-ACP synthases family.</text>
</comment>
<feature type="compositionally biased region" description="Low complexity" evidence="5">
    <location>
        <begin position="1414"/>
        <end position="1443"/>
    </location>
</feature>
<dbReference type="Proteomes" id="UP001059836">
    <property type="component" value="Chromosome"/>
</dbReference>
<dbReference type="InterPro" id="IPR001227">
    <property type="entry name" value="Ac_transferase_dom_sf"/>
</dbReference>
<feature type="region of interest" description="Disordered" evidence="5">
    <location>
        <begin position="1414"/>
        <end position="1456"/>
    </location>
</feature>
<dbReference type="Gene3D" id="3.40.366.10">
    <property type="entry name" value="Malonyl-Coenzyme A Acyl Carrier Protein, domain 2"/>
    <property type="match status" value="1"/>
</dbReference>
<keyword evidence="2" id="KW-0597">Phosphoprotein</keyword>
<dbReference type="PANTHER" id="PTHR43074:SF1">
    <property type="entry name" value="BETA-KETOACYL SYNTHASE FAMILY PROTEIN-RELATED"/>
    <property type="match status" value="1"/>
</dbReference>
<dbReference type="EMBL" id="CP045809">
    <property type="protein sequence ID" value="QHN35189.1"/>
    <property type="molecule type" value="Genomic_DNA"/>
</dbReference>
<gene>
    <name evidence="7" type="ORF">GII31_10135</name>
</gene>
<evidence type="ECO:0000313" key="7">
    <source>
        <dbReference type="EMBL" id="QHN35189.1"/>
    </source>
</evidence>
<organism evidence="7 8">
    <name type="scientific">Gordonia pseudamarae</name>
    <dbReference type="NCBI Taxonomy" id="2831662"/>
    <lineage>
        <taxon>Bacteria</taxon>
        <taxon>Bacillati</taxon>
        <taxon>Actinomycetota</taxon>
        <taxon>Actinomycetes</taxon>
        <taxon>Mycobacteriales</taxon>
        <taxon>Gordoniaceae</taxon>
        <taxon>Gordonia</taxon>
    </lineage>
</organism>
<evidence type="ECO:0000256" key="2">
    <source>
        <dbReference type="ARBA" id="ARBA00022553"/>
    </source>
</evidence>
<evidence type="ECO:0000259" key="6">
    <source>
        <dbReference type="PROSITE" id="PS52004"/>
    </source>
</evidence>
<dbReference type="InterPro" id="IPR016035">
    <property type="entry name" value="Acyl_Trfase/lysoPLipase"/>
</dbReference>
<feature type="compositionally biased region" description="Pro residues" evidence="5">
    <location>
        <begin position="1444"/>
        <end position="1456"/>
    </location>
</feature>
<dbReference type="Pfam" id="PF02801">
    <property type="entry name" value="Ketoacyl-synt_C"/>
    <property type="match status" value="1"/>
</dbReference>
<feature type="region of interest" description="Disordered" evidence="5">
    <location>
        <begin position="667"/>
        <end position="689"/>
    </location>
</feature>
<dbReference type="SMART" id="SM00827">
    <property type="entry name" value="PKS_AT"/>
    <property type="match status" value="1"/>
</dbReference>
<keyword evidence="3 4" id="KW-0808">Transferase</keyword>
<dbReference type="PROSITE" id="PS00606">
    <property type="entry name" value="KS3_1"/>
    <property type="match status" value="1"/>
</dbReference>
<sequence length="2235" mass="234944">MSNAPIAATPIAIVGRSCLLPGAPTPQDLFEATLAGRSLLTPTPRDHWRGVDPAALAASDKSGLRVASATGGNVADTLLDLSDFAALIPDFDRLDPLVGWLGHCARQALPGQETVPRTGLIVGNLSYPSTLNTAFVESVWSGADDVDPRNRFSSGLPVHLVAGALGIDGPAYALDAACASSLYAIKLACDALRDGEADLMLTGGVNGADDLFLHLGFTSLRALSPSGRSRPFHAEADGLVPSAGAALVALKRLADAERDGDHILGVIRGVGLSNDGRQSGILAPAASGQTAAMRDALAQAGLTPADVDYVDCHATGTVLGDATELESLREAYGDAPLKLGALKGNLGHTITVSGAASLVNVLSAMEAGTLPPSLCDTQTPALADTPFTLVTEPTRWDGAVKTAAVSNFGFGGNNAHLIVQNYVPAEHRAPAVPPAPPAGDIVICGLGAVTGDTADADDFRRRALGAEAEPSALDQVQLELVGLGFPPSELKGSLAQQTTVLAASAQALREISTEGDRTGVVIGMGCDAMIGRQRLRVLHADDDAWLTANAASAPQLTADGVVGTMPNIPANRIHAQRDFRGFGFTVSSEELSGITALKVAARALRSGELDTVVAGAVDLCREPAHERAADAVTGAAGQHGDAAVVFVLKRRADAVAAGEPILAVLETDTPDTDTPGAETRDAETRDAETRDAESAAFAHDGFTQARFGRTHAASAAVEIAAQVMALGSRVRVEASGAQPAPGRDSAQVRVAALGGRTDSIGVRVDVDAPAPLARGPLPISERYAAASRAELLEALRRAEPGGDGPVRCAVVADNPDTLAVLRRGAADQLARGDAPAGPGILFAEAPISGEIGFAFTGAAAAYPGAGREMLLAWPEVAEALAHRFPGGADLVPQLHGDDITGLDAYFQLTGCAVVCQTQAEFSRTVLGLQPSAAIGLSSGETNSLMAFGVWRDLQPMLAEIVESGMYGQQITGECRIAGEAWGNGSTPTDWECWRISAPREQIDAALAAEPRAYMTIVQAPDDCVIGGDPQACKRVIEALGNPPNMYLGLDMVIHCEAMTPFTDVWHRIHSRETFEAPGIRFYSNGHAGAYTPTREAAADAITRQALEPIDFPATVRQAYDDGVRVFIEHGPRGTLTAAITKILGDRPHLAVALDAQERRGLRALAEAVSKLWVHGVPVALEGFDNRIAVLRDQQDTDAAAGARTLSFAGHWPDIVDGAAPSAAPAQRPATVPARSSVAPPQHTAIKTKVLEPVTVSPATVLSAQNESAPMSAPDAVGVSAVAADTTPAQHMAPAPSYPPAVTLPQTVVTQTEYVSVPGAAGAPAAPAAAVGDQTAAALGVVEAVSGAQSAFVERQAQAHAAFLETRAAMLAMVARRRGELPGRIVAGAVAPSPVVTAPAVTAPALNTAVSAPAPQAVPAPQSVPASQAAPAPASPAPAVKAPAPQAPAAPAPAAPAPAAPEKVLFTRAQLEVLAGGNISEVFGPEFAEYDQYERLVRMPEPPLLFADRVISIDGEPGTMKTGTIVTETDVDPDAWYMHNGRMSPGVVIESGQADLLLASWLGADFTNRSERVYRLLGCDLTFMGELPKGGETLHYVIHIDGHAKTGDTRLFFFHYDCYIGDRLMISVRNGQAGFFSDAELADSDGVLWDAADDAPREGARRDTPPQVTTKRSFSADELTAYVEGHAYTCFGEGFERAAAHSRTPSLPKGPLRLFDEIAEFDPEGGPWGRGYLRARAHVPADSWFYNGHFKNDPCMPGTLMADAATQALSFAMAAYGFTIEHDGWRFEPVPDEMSRFVCRGQVIPDADHTLDYEVFIEEIVDGPIPTVYAALLCRSDGFKVFHARRFGIRLVPDWPMPPGAPGPVHILEGTTDVRGDYGALLACGRGMPSDAFGELYKPFDGTRRAPRLPDEPYHFVSRIISVDSPPGVPTKGGTCIAEYDVPADAWYLADTHSDAVPLSVLIEILLQPCGWLSSYNGFAANRPDDVLFRNLDGKNITQLRPAKVGTLRVSTTMERFAEGGGSTICFFDVVCTQNDEVVMTMNTAFGFFKPEAMENQVGLKSPQFTLDGLNAEAPVNVEYLGPELSGAPYLHQGRLQVLDRVKFWPGAGEAGLGRAVAIYDVHPEAWFFKAHFFQDPVQPGSLGLEAMQQCARAAARLAGVADGATHFEQVAHDQSFDWSFRGQVTPLAKLARSAVEILSVDTDERGTLVVFNGTFWVDDLCIYETKKMGVRAVRA</sequence>
<dbReference type="PANTHER" id="PTHR43074">
    <property type="entry name" value="OMEGA-3 POLYUNSATURATED FATTY ACID SYNTHASE PFAB-RELATED"/>
    <property type="match status" value="1"/>
</dbReference>
<feature type="compositionally biased region" description="Basic and acidic residues" evidence="5">
    <location>
        <begin position="678"/>
        <end position="689"/>
    </location>
</feature>
<dbReference type="Pfam" id="PF07977">
    <property type="entry name" value="FabA"/>
    <property type="match status" value="2"/>
</dbReference>
<dbReference type="InterPro" id="IPR052568">
    <property type="entry name" value="PKS-FAS_Synthase"/>
</dbReference>
<dbReference type="RefSeq" id="WP_260840416.1">
    <property type="nucleotide sequence ID" value="NZ_CP045809.1"/>
</dbReference>
<keyword evidence="1" id="KW-0596">Phosphopantetheine</keyword>
<dbReference type="InterPro" id="IPR032821">
    <property type="entry name" value="PKS_assoc"/>
</dbReference>
<dbReference type="InterPro" id="IPR020841">
    <property type="entry name" value="PKS_Beta-ketoAc_synthase_dom"/>
</dbReference>
<reference evidence="7" key="1">
    <citation type="journal article" date="2021" name="Nat. Microbiol.">
        <title>Cocultivation of an ultrasmall environmental parasitic bacterium with lytic ability against bacteria associated with wastewater foams.</title>
        <authorList>
            <person name="Batinovic S."/>
            <person name="Rose J.J.A."/>
            <person name="Ratcliffe J."/>
            <person name="Seviour R.J."/>
            <person name="Petrovski S."/>
        </authorList>
    </citation>
    <scope>NUCLEOTIDE SEQUENCE</scope>
    <source>
        <strain evidence="7">CON9</strain>
    </source>
</reference>